<feature type="non-terminal residue" evidence="2">
    <location>
        <position position="1"/>
    </location>
</feature>
<dbReference type="SUPFAM" id="SSF49373">
    <property type="entry name" value="Invasin/intimin cell-adhesion fragments"/>
    <property type="match status" value="1"/>
</dbReference>
<proteinExistence type="predicted"/>
<gene>
    <name evidence="2" type="ORF">PSYPI_15303</name>
</gene>
<dbReference type="EMBL" id="AEAI01000763">
    <property type="protein sequence ID" value="EGH43673.1"/>
    <property type="molecule type" value="Genomic_DNA"/>
</dbReference>
<evidence type="ECO:0008006" key="4">
    <source>
        <dbReference type="Google" id="ProtNLM"/>
    </source>
</evidence>
<dbReference type="AlphaFoldDB" id="F3G9C3"/>
<comment type="caution">
    <text evidence="2">The sequence shown here is derived from an EMBL/GenBank/DDBJ whole genome shotgun (WGS) entry which is preliminary data.</text>
</comment>
<keyword evidence="3" id="KW-1185">Reference proteome</keyword>
<evidence type="ECO:0000256" key="1">
    <source>
        <dbReference type="SAM" id="MobiDB-lite"/>
    </source>
</evidence>
<name>F3G9C3_PSESJ</name>
<dbReference type="Proteomes" id="UP000004986">
    <property type="component" value="Unassembled WGS sequence"/>
</dbReference>
<dbReference type="HOGENOM" id="CLU_430584_0_0_6"/>
<feature type="region of interest" description="Disordered" evidence="1">
    <location>
        <begin position="370"/>
        <end position="401"/>
    </location>
</feature>
<dbReference type="Gene3D" id="2.60.40.1080">
    <property type="match status" value="1"/>
</dbReference>
<sequence length="635" mass="68285">GPIAPQAPNMELDLDKLAGADVQALVLSHASIATGDIINFVMERNTAEGIQLESFTASKVVQIPGSFVEFLIPNEQFHPIAQGRARLKYTVIKGTGEALRSKSLTLAVLGQPQQLSLPHVQGVANGVLNPDSHNVITQVPPYYFMADGHDINLVWIGKTANGETVMHQEVKNLNADDIGKSIEYLIPDEKVGALAGGSLEVYYTVTTYAKAFFKSPTLRLLVDVDNSTPLEAPVVDKLSADGILDPADVPLEAIVRVSPYRAMAEGDKVTIHWEGVDAEGTYGTYTVVNSGTVNRETVFRIPKRYVDANLNRLVQVWYTVQHEDRIAESEKSAITIREMVALPLPHPHPERSHRHHARPGQRFIRCNRGDRRHGQSASGRPGHHTVARAQRQRHPGKTLTGADAGKTLEVVFAAALVTANAGQTVAVSYVVNRVNGLVQVSGTLALQILAAQPELVLDTSPVTLGGKVYLLPGSPDLLPNFPADTTLLRQASGGQAPYQYASSDPLVAKVDSNGLTSVRGKGTAIITATDALGARKQYTVTVTGVIHCIGLGSGSFSQISKNAGNNGARIPTIHELVDIHALYGNRWPMGKGNYWSSTVSSAGIGGWNWYYVKNMVTGGNFKLKSHNSSLGVGIR</sequence>
<evidence type="ECO:0000313" key="3">
    <source>
        <dbReference type="Proteomes" id="UP000004986"/>
    </source>
</evidence>
<accession>F3G9C3</accession>
<feature type="compositionally biased region" description="Basic residues" evidence="1">
    <location>
        <begin position="381"/>
        <end position="396"/>
    </location>
</feature>
<protein>
    <recommendedName>
        <fullName evidence="4">BIG2 domain-containing protein</fullName>
    </recommendedName>
</protein>
<dbReference type="InterPro" id="IPR008964">
    <property type="entry name" value="Invasin/intimin_cell_adhesion"/>
</dbReference>
<evidence type="ECO:0000313" key="2">
    <source>
        <dbReference type="EMBL" id="EGH43673.1"/>
    </source>
</evidence>
<dbReference type="PATRIC" id="fig|629263.4.peg.2493"/>
<organism evidence="2 3">
    <name type="scientific">Pseudomonas syringae pv. pisi str. 1704B</name>
    <dbReference type="NCBI Taxonomy" id="629263"/>
    <lineage>
        <taxon>Bacteria</taxon>
        <taxon>Pseudomonadati</taxon>
        <taxon>Pseudomonadota</taxon>
        <taxon>Gammaproteobacteria</taxon>
        <taxon>Pseudomonadales</taxon>
        <taxon>Pseudomonadaceae</taxon>
        <taxon>Pseudomonas</taxon>
        <taxon>Pseudomonas syringae</taxon>
    </lineage>
</organism>
<reference evidence="2 3" key="1">
    <citation type="journal article" date="2011" name="PLoS Pathog.">
        <title>Dynamic evolution of pathogenicity revealed by sequencing and comparative genomics of 19 Pseudomonas syringae isolates.</title>
        <authorList>
            <person name="Baltrus D.A."/>
            <person name="Nishimura M.T."/>
            <person name="Romanchuk A."/>
            <person name="Chang J.H."/>
            <person name="Mukhtar M.S."/>
            <person name="Cherkis K."/>
            <person name="Roach J."/>
            <person name="Grant S.R."/>
            <person name="Jones C.D."/>
            <person name="Dangl J.L."/>
        </authorList>
    </citation>
    <scope>NUCLEOTIDE SEQUENCE [LARGE SCALE GENOMIC DNA]</scope>
    <source>
        <strain evidence="2 3">1704B</strain>
    </source>
</reference>